<protein>
    <submittedName>
        <fullName evidence="1">Uncharacterized protein</fullName>
    </submittedName>
</protein>
<gene>
    <name evidence="2" type="ORF">CM83_36036</name>
    <name evidence="1" type="ORF">CM83_36037</name>
    <name evidence="3" type="ORF">g.38164</name>
    <name evidence="4" type="ORF">g.38165</name>
</gene>
<dbReference type="EMBL" id="GBHO01015526">
    <property type="protein sequence ID" value="JAG28078.1"/>
    <property type="molecule type" value="Transcribed_RNA"/>
</dbReference>
<evidence type="ECO:0000313" key="1">
    <source>
        <dbReference type="EMBL" id="JAG28078.1"/>
    </source>
</evidence>
<reference evidence="1" key="2">
    <citation type="submission" date="2014-07" db="EMBL/GenBank/DDBJ databases">
        <authorList>
            <person name="Hull J."/>
        </authorList>
    </citation>
    <scope>NUCLEOTIDE SEQUENCE</scope>
</reference>
<proteinExistence type="predicted"/>
<dbReference type="EMBL" id="GDHC01008429">
    <property type="protein sequence ID" value="JAQ10200.1"/>
    <property type="molecule type" value="Transcribed_RNA"/>
</dbReference>
<evidence type="ECO:0000313" key="2">
    <source>
        <dbReference type="EMBL" id="JAG28079.1"/>
    </source>
</evidence>
<reference evidence="3" key="3">
    <citation type="journal article" date="2016" name="Gigascience">
        <title>De novo construction of an expanded transcriptome assembly for the western tarnished plant bug, Lygus hesperus.</title>
        <authorList>
            <person name="Tassone E.E."/>
            <person name="Geib S.M."/>
            <person name="Hall B."/>
            <person name="Fabrick J.A."/>
            <person name="Brent C.S."/>
            <person name="Hull J.J."/>
        </authorList>
    </citation>
    <scope>NUCLEOTIDE SEQUENCE</scope>
</reference>
<organism evidence="1">
    <name type="scientific">Lygus hesperus</name>
    <name type="common">Western plant bug</name>
    <dbReference type="NCBI Taxonomy" id="30085"/>
    <lineage>
        <taxon>Eukaryota</taxon>
        <taxon>Metazoa</taxon>
        <taxon>Ecdysozoa</taxon>
        <taxon>Arthropoda</taxon>
        <taxon>Hexapoda</taxon>
        <taxon>Insecta</taxon>
        <taxon>Pterygota</taxon>
        <taxon>Neoptera</taxon>
        <taxon>Paraneoptera</taxon>
        <taxon>Hemiptera</taxon>
        <taxon>Heteroptera</taxon>
        <taxon>Panheteroptera</taxon>
        <taxon>Cimicomorpha</taxon>
        <taxon>Miridae</taxon>
        <taxon>Mirini</taxon>
        <taxon>Lygus</taxon>
    </lineage>
</organism>
<accession>A0A0A9YAF4</accession>
<evidence type="ECO:0000313" key="4">
    <source>
        <dbReference type="EMBL" id="JAQ14645.1"/>
    </source>
</evidence>
<reference evidence="1" key="1">
    <citation type="journal article" date="2014" name="PLoS ONE">
        <title>Transcriptome-Based Identification of ABC Transporters in the Western Tarnished Plant Bug Lygus hesperus.</title>
        <authorList>
            <person name="Hull J.J."/>
            <person name="Chaney K."/>
            <person name="Geib S.M."/>
            <person name="Fabrick J.A."/>
            <person name="Brent C.S."/>
            <person name="Walsh D."/>
            <person name="Lavine L.C."/>
        </authorList>
    </citation>
    <scope>NUCLEOTIDE SEQUENCE</scope>
</reference>
<name>A0A0A9YAF4_LYGHE</name>
<dbReference type="EMBL" id="GDHC01003984">
    <property type="protein sequence ID" value="JAQ14645.1"/>
    <property type="molecule type" value="Transcribed_RNA"/>
</dbReference>
<dbReference type="AlphaFoldDB" id="A0A0A9YAF4"/>
<dbReference type="EMBL" id="GBHO01015525">
    <property type="protein sequence ID" value="JAG28079.1"/>
    <property type="molecule type" value="Transcribed_RNA"/>
</dbReference>
<sequence>MMHSITTFCDPYLTDDELNKFRKCVKLRKTLLLLASRKQPSAYKRKQNRQKNCLQLLRQWGKLDNDDASLIDVLYDVITQFIFQRMPKEYLSETCKFHNYNCHCTIGKREHFVLKKLQELGVDVKQIGPQIDAAFIMTLENNSANVACDGRPIDQAPRRNVPQLVRRRKVANGQKVSQLALRIATTSAQFMPYTETRDRVIVEYLPNTPQVFRSILKPRNNNGSINIEDYLPRL</sequence>
<evidence type="ECO:0000313" key="3">
    <source>
        <dbReference type="EMBL" id="JAQ10200.1"/>
    </source>
</evidence>